<evidence type="ECO:0000256" key="1">
    <source>
        <dbReference type="SAM" id="MobiDB-lite"/>
    </source>
</evidence>
<dbReference type="AlphaFoldDB" id="H0EX99"/>
<sequence length="124" mass="13354">MTTLEEKIAPNANVLTITRPAASRQTSNQSFEVLSTIEDVDSQHSLTPTRTAHSEKSAIMTQSSPYTDSKQRIVDRKKQKLGVKVGAGFLIVAIIILMCVFISKAVGGGVWSNHSSNAPIKGSQ</sequence>
<keyword evidence="2" id="KW-0472">Membrane</keyword>
<name>H0EX99_GLAL7</name>
<dbReference type="Proteomes" id="UP000005446">
    <property type="component" value="Unassembled WGS sequence"/>
</dbReference>
<evidence type="ECO:0000313" key="4">
    <source>
        <dbReference type="Proteomes" id="UP000005446"/>
    </source>
</evidence>
<feature type="transmembrane region" description="Helical" evidence="2">
    <location>
        <begin position="81"/>
        <end position="103"/>
    </location>
</feature>
<dbReference type="OrthoDB" id="5387214at2759"/>
<evidence type="ECO:0000313" key="3">
    <source>
        <dbReference type="EMBL" id="EHK96844.1"/>
    </source>
</evidence>
<proteinExistence type="predicted"/>
<dbReference type="EMBL" id="AGUE01000220">
    <property type="protein sequence ID" value="EHK96844.1"/>
    <property type="molecule type" value="Genomic_DNA"/>
</dbReference>
<comment type="caution">
    <text evidence="3">The sequence shown here is derived from an EMBL/GenBank/DDBJ whole genome shotgun (WGS) entry which is preliminary data.</text>
</comment>
<accession>H0EX99</accession>
<keyword evidence="2" id="KW-1133">Transmembrane helix</keyword>
<reference evidence="3 4" key="1">
    <citation type="journal article" date="2012" name="Eukaryot. Cell">
        <title>Genome sequence of the fungus Glarea lozoyensis: the first genome sequence of a species from the Helotiaceae family.</title>
        <authorList>
            <person name="Youssar L."/>
            <person name="Gruening B.A."/>
            <person name="Erxleben A."/>
            <person name="Guenther S."/>
            <person name="Huettel W."/>
        </authorList>
    </citation>
    <scope>NUCLEOTIDE SEQUENCE [LARGE SCALE GENOMIC DNA]</scope>
    <source>
        <strain evidence="4">ATCC 74030 / MF5533</strain>
    </source>
</reference>
<feature type="region of interest" description="Disordered" evidence="1">
    <location>
        <begin position="42"/>
        <end position="71"/>
    </location>
</feature>
<protein>
    <submittedName>
        <fullName evidence="3">Uncharacterized protein</fullName>
    </submittedName>
</protein>
<keyword evidence="4" id="KW-1185">Reference proteome</keyword>
<keyword evidence="2" id="KW-0812">Transmembrane</keyword>
<dbReference type="InParanoid" id="H0EX99"/>
<organism evidence="3 4">
    <name type="scientific">Glarea lozoyensis (strain ATCC 74030 / MF5533)</name>
    <dbReference type="NCBI Taxonomy" id="1104152"/>
    <lineage>
        <taxon>Eukaryota</taxon>
        <taxon>Fungi</taxon>
        <taxon>Dikarya</taxon>
        <taxon>Ascomycota</taxon>
        <taxon>Pezizomycotina</taxon>
        <taxon>Leotiomycetes</taxon>
        <taxon>Helotiales</taxon>
        <taxon>Helotiaceae</taxon>
        <taxon>Glarea</taxon>
    </lineage>
</organism>
<dbReference type="HOGENOM" id="CLU_2004166_0_0_1"/>
<evidence type="ECO:0000256" key="2">
    <source>
        <dbReference type="SAM" id="Phobius"/>
    </source>
</evidence>
<gene>
    <name evidence="3" type="ORF">M7I_7430</name>
</gene>
<feature type="compositionally biased region" description="Polar residues" evidence="1">
    <location>
        <begin position="59"/>
        <end position="68"/>
    </location>
</feature>